<dbReference type="AlphaFoldDB" id="W4V5I8"/>
<name>W4V5I8_9FIRM</name>
<dbReference type="Proteomes" id="UP000019109">
    <property type="component" value="Unassembled WGS sequence"/>
</dbReference>
<keyword evidence="3" id="KW-1003">Cell membrane</keyword>
<dbReference type="PRINTS" id="PR00812">
    <property type="entry name" value="BCTERIALGSPF"/>
</dbReference>
<dbReference type="GO" id="GO:0005886">
    <property type="term" value="C:plasma membrane"/>
    <property type="evidence" value="ECO:0007669"/>
    <property type="project" value="UniProtKB-SubCell"/>
</dbReference>
<evidence type="ECO:0000313" key="10">
    <source>
        <dbReference type="Proteomes" id="UP000019109"/>
    </source>
</evidence>
<dbReference type="Pfam" id="PF00482">
    <property type="entry name" value="T2SSF"/>
    <property type="match status" value="1"/>
</dbReference>
<dbReference type="InterPro" id="IPR042094">
    <property type="entry name" value="T2SS_GspF_sf"/>
</dbReference>
<accession>W4V5I8</accession>
<keyword evidence="5 7" id="KW-1133">Transmembrane helix</keyword>
<protein>
    <submittedName>
        <fullName evidence="9">Type IV fimbrial assembly protein PilC</fullName>
    </submittedName>
</protein>
<dbReference type="InterPro" id="IPR018076">
    <property type="entry name" value="T2SS_GspF_dom"/>
</dbReference>
<evidence type="ECO:0000313" key="9">
    <source>
        <dbReference type="EMBL" id="GAE88019.1"/>
    </source>
</evidence>
<keyword evidence="10" id="KW-1185">Reference proteome</keyword>
<dbReference type="EMBL" id="BAVR01000013">
    <property type="protein sequence ID" value="GAE88019.1"/>
    <property type="molecule type" value="Genomic_DNA"/>
</dbReference>
<gene>
    <name evidence="9" type="ORF">JCM21531_1434</name>
</gene>
<evidence type="ECO:0000256" key="7">
    <source>
        <dbReference type="SAM" id="Phobius"/>
    </source>
</evidence>
<keyword evidence="6 7" id="KW-0472">Membrane</keyword>
<proteinExistence type="inferred from homology"/>
<dbReference type="Gene3D" id="1.20.81.30">
    <property type="entry name" value="Type II secretion system (T2SS), domain F"/>
    <property type="match status" value="1"/>
</dbReference>
<evidence type="ECO:0000256" key="4">
    <source>
        <dbReference type="ARBA" id="ARBA00022692"/>
    </source>
</evidence>
<evidence type="ECO:0000256" key="2">
    <source>
        <dbReference type="ARBA" id="ARBA00005745"/>
    </source>
</evidence>
<comment type="similarity">
    <text evidence="2">Belongs to the GSP F family.</text>
</comment>
<evidence type="ECO:0000259" key="8">
    <source>
        <dbReference type="Pfam" id="PF00482"/>
    </source>
</evidence>
<organism evidence="9 10">
    <name type="scientific">Acetivibrio straminisolvens JCM 21531</name>
    <dbReference type="NCBI Taxonomy" id="1294263"/>
    <lineage>
        <taxon>Bacteria</taxon>
        <taxon>Bacillati</taxon>
        <taxon>Bacillota</taxon>
        <taxon>Clostridia</taxon>
        <taxon>Eubacteriales</taxon>
        <taxon>Oscillospiraceae</taxon>
        <taxon>Acetivibrio</taxon>
    </lineage>
</organism>
<comment type="caution">
    <text evidence="9">The sequence shown here is derived from an EMBL/GenBank/DDBJ whole genome shotgun (WGS) entry which is preliminary data.</text>
</comment>
<evidence type="ECO:0000256" key="5">
    <source>
        <dbReference type="ARBA" id="ARBA00022989"/>
    </source>
</evidence>
<dbReference type="PANTHER" id="PTHR30012">
    <property type="entry name" value="GENERAL SECRETION PATHWAY PROTEIN"/>
    <property type="match status" value="1"/>
</dbReference>
<reference evidence="9" key="1">
    <citation type="journal article" date="2014" name="Genome Announc.">
        <title>Draft Genome Sequence of Clostridium straminisolvens Strain JCM 21531T, Isolated from a Cellulose-Degrading Bacterial Community.</title>
        <authorList>
            <person name="Yuki M."/>
            <person name="Oshima K."/>
            <person name="Suda W."/>
            <person name="Sakamoto M."/>
            <person name="Kitamura K."/>
            <person name="Iida T."/>
            <person name="Hattori M."/>
            <person name="Ohkuma M."/>
        </authorList>
    </citation>
    <scope>NUCLEOTIDE SEQUENCE [LARGE SCALE GENOMIC DNA]</scope>
    <source>
        <strain evidence="9">JCM 21531</strain>
    </source>
</reference>
<feature type="transmembrane region" description="Helical" evidence="7">
    <location>
        <begin position="41"/>
        <end position="64"/>
    </location>
</feature>
<comment type="subcellular location">
    <subcellularLocation>
        <location evidence="1">Cell membrane</location>
        <topology evidence="1">Multi-pass membrane protein</topology>
    </subcellularLocation>
</comment>
<keyword evidence="4 7" id="KW-0812">Transmembrane</keyword>
<dbReference type="STRING" id="1294263.JCM21531_1434"/>
<evidence type="ECO:0000256" key="6">
    <source>
        <dbReference type="ARBA" id="ARBA00023136"/>
    </source>
</evidence>
<evidence type="ECO:0000256" key="1">
    <source>
        <dbReference type="ARBA" id="ARBA00004651"/>
    </source>
</evidence>
<dbReference type="PANTHER" id="PTHR30012:SF0">
    <property type="entry name" value="TYPE II SECRETION SYSTEM PROTEIN F-RELATED"/>
    <property type="match status" value="1"/>
</dbReference>
<dbReference type="InterPro" id="IPR003004">
    <property type="entry name" value="GspF/PilC"/>
</dbReference>
<sequence length="69" mass="7700">MIRIGEESGNLDFALDKSADFYDEEVEASLALLTSFIEPTIIVMLALIVGFIVMSVLTPMFSIYNEMSF</sequence>
<feature type="domain" description="Type II secretion system protein GspF" evidence="8">
    <location>
        <begin position="1"/>
        <end position="59"/>
    </location>
</feature>
<evidence type="ECO:0000256" key="3">
    <source>
        <dbReference type="ARBA" id="ARBA00022475"/>
    </source>
</evidence>